<keyword evidence="3" id="KW-0479">Metal-binding</keyword>
<feature type="active site" evidence="8 9">
    <location>
        <position position="269"/>
    </location>
</feature>
<dbReference type="GeneID" id="398177"/>
<evidence type="ECO:0000256" key="1">
    <source>
        <dbReference type="ARBA" id="ARBA00007623"/>
    </source>
</evidence>
<dbReference type="InterPro" id="IPR018247">
    <property type="entry name" value="EF_Hand_1_Ca_BS"/>
</dbReference>
<dbReference type="Pfam" id="PF00648">
    <property type="entry name" value="Peptidase_C2"/>
    <property type="match status" value="1"/>
</dbReference>
<dbReference type="InterPro" id="IPR022684">
    <property type="entry name" value="Calpain_cysteine_protease"/>
</dbReference>
<sequence length="709" mass="80039">MEETYGIMAGVAARLVKNRAVADGLGTNKNPVKYLNQDFEQLRAQCLASGTLFKDEEFPACPSALGYNELGPSSPKTQGVMWKRPSEICPNPQFIVDGATRGDIRQGALGDCWLLAAIASLTLEPDLVAQVVPENQSFQKDYAGIFHFRFWQYGEWVDVVVDDRLPTKNGKLVFVHSAEGDEFWSALLEKAYAKLNGSYEALTGGSTIEGFEDFTGGIAEVYELNQAPPNLFQIIQKALKAESLLGCSIDITNAYDTEAITSRKLVKGHAYSVTGAEEVLYRGRQEKLIRVRNPWGEVEWTGPWSDEAPEWNYVDPKVKAVLDKKSEDGEFWMAFSDFLREYSRLEICNLSPDTLTSNDQHKWNITLYTGSWARGSTAGGCQNYPATFWTNPQFRIKLDEPDDDHQGTNNEPCCTVIVGLMQKNRRRKKKMGEDLLSIGYSLFKIPDQLQDHTDAHLGRDFLQKTPTAARSDTYINVREVSNRLHLPVGDYLIVPSTFEPFKNGDFCLRVFSEKEAKSLEVGDVVIAKPYEPQISNKDVPDDFKNIFDKLAGDKEEVDARELQTILNKLISKRPDLRSNGFTLNTCREMISLQDMDGTATLSLLEFRILWMKIQKYLAIYLKADSDRSGTMDSHELRTALQEAGFTLNNKIHESIVQRYASNDLALNFDGFIACMMRLETLFKMFQMLDKSKRGVVELSLQEWLCATLV</sequence>
<dbReference type="GO" id="GO:0005737">
    <property type="term" value="C:cytoplasm"/>
    <property type="evidence" value="ECO:0000318"/>
    <property type="project" value="GO_Central"/>
</dbReference>
<dbReference type="InterPro" id="IPR038765">
    <property type="entry name" value="Papain-like_cys_pep_sf"/>
</dbReference>
<dbReference type="InterPro" id="IPR011992">
    <property type="entry name" value="EF-hand-dom_pair"/>
</dbReference>
<dbReference type="FunFam" id="2.60.120.380:FF:000001">
    <property type="entry name" value="Calpain-1 catalytic subunit"/>
    <property type="match status" value="1"/>
</dbReference>
<dbReference type="FunFam" id="1.10.238.10:FF:000634">
    <property type="entry name" value="Calpain 8"/>
    <property type="match status" value="1"/>
</dbReference>
<feature type="domain" description="Calpain catalytic" evidence="10">
    <location>
        <begin position="52"/>
        <end position="351"/>
    </location>
</feature>
<dbReference type="SMART" id="SM00720">
    <property type="entry name" value="calpain_III"/>
    <property type="match status" value="1"/>
</dbReference>
<dbReference type="InterPro" id="IPR001300">
    <property type="entry name" value="Peptidase_C2_calpain_cat"/>
</dbReference>
<dbReference type="GO" id="GO:0006508">
    <property type="term" value="P:proteolysis"/>
    <property type="evidence" value="ECO:0000318"/>
    <property type="project" value="GO_Central"/>
</dbReference>
<evidence type="ECO:0000313" key="14">
    <source>
        <dbReference type="Xenbase" id="XB-GENE-920796"/>
    </source>
</evidence>
<dbReference type="Gene3D" id="3.90.70.10">
    <property type="entry name" value="Cysteine proteinases"/>
    <property type="match status" value="1"/>
</dbReference>
<dbReference type="InterPro" id="IPR022682">
    <property type="entry name" value="Calpain_domain_III"/>
</dbReference>
<dbReference type="CDD" id="cd00214">
    <property type="entry name" value="Calpain_III"/>
    <property type="match status" value="1"/>
</dbReference>
<accession>A0A8J0VDF1</accession>
<organism evidence="12 13">
    <name type="scientific">Xenopus laevis</name>
    <name type="common">African clawed frog</name>
    <dbReference type="NCBI Taxonomy" id="8355"/>
    <lineage>
        <taxon>Eukaryota</taxon>
        <taxon>Metazoa</taxon>
        <taxon>Chordata</taxon>
        <taxon>Craniata</taxon>
        <taxon>Vertebrata</taxon>
        <taxon>Euteleostomi</taxon>
        <taxon>Amphibia</taxon>
        <taxon>Batrachia</taxon>
        <taxon>Anura</taxon>
        <taxon>Pipoidea</taxon>
        <taxon>Pipidae</taxon>
        <taxon>Xenopodinae</taxon>
        <taxon>Xenopus</taxon>
        <taxon>Xenopus</taxon>
    </lineage>
</organism>
<feature type="active site" evidence="8 9">
    <location>
        <position position="112"/>
    </location>
</feature>
<comment type="similarity">
    <text evidence="1">Belongs to the peptidase C2 family.</text>
</comment>
<evidence type="ECO:0000259" key="10">
    <source>
        <dbReference type="PROSITE" id="PS50203"/>
    </source>
</evidence>
<dbReference type="Xenbase" id="XB-GENE-920796">
    <property type="gene designation" value="capn8.L"/>
</dbReference>
<dbReference type="InterPro" id="IPR000169">
    <property type="entry name" value="Pept_cys_AS"/>
</dbReference>
<evidence type="ECO:0000256" key="6">
    <source>
        <dbReference type="ARBA" id="ARBA00022807"/>
    </source>
</evidence>
<dbReference type="GO" id="GO:0005509">
    <property type="term" value="F:calcium ion binding"/>
    <property type="evidence" value="ECO:0007669"/>
    <property type="project" value="InterPro"/>
</dbReference>
<evidence type="ECO:0000259" key="11">
    <source>
        <dbReference type="PROSITE" id="PS50222"/>
    </source>
</evidence>
<feature type="domain" description="EF-hand" evidence="11">
    <location>
        <begin position="611"/>
        <end position="646"/>
    </location>
</feature>
<evidence type="ECO:0000313" key="13">
    <source>
        <dbReference type="RefSeq" id="XP_018117209.1"/>
    </source>
</evidence>
<dbReference type="Gene3D" id="1.10.238.10">
    <property type="entry name" value="EF-hand"/>
    <property type="match status" value="1"/>
</dbReference>
<evidence type="ECO:0000256" key="2">
    <source>
        <dbReference type="ARBA" id="ARBA00022670"/>
    </source>
</evidence>
<evidence type="ECO:0000313" key="12">
    <source>
        <dbReference type="Proteomes" id="UP000186698"/>
    </source>
</evidence>
<evidence type="ECO:0000256" key="9">
    <source>
        <dbReference type="PROSITE-ProRule" id="PRU00239"/>
    </source>
</evidence>
<name>A0A8J0VDF1_XENLA</name>
<evidence type="ECO:0000256" key="4">
    <source>
        <dbReference type="ARBA" id="ARBA00022737"/>
    </source>
</evidence>
<dbReference type="SUPFAM" id="SSF47473">
    <property type="entry name" value="EF-hand"/>
    <property type="match status" value="1"/>
</dbReference>
<dbReference type="CTD" id="398177"/>
<proteinExistence type="inferred from homology"/>
<gene>
    <name evidence="13 14" type="primary">capn8.L</name>
    <name evidence="13" type="synonym">capn8</name>
    <name evidence="13" type="synonym">capn8-a</name>
    <name evidence="13" type="synonym">capn8-b</name>
    <name evidence="13" type="synonym">capn8.1.L</name>
    <name evidence="13" type="synonym">capn8.S</name>
    <name evidence="13" type="synonym">cl-2</name>
</gene>
<keyword evidence="2 9" id="KW-0645">Protease</keyword>
<keyword evidence="5 9" id="KW-0378">Hydrolase</keyword>
<dbReference type="CDD" id="cd00044">
    <property type="entry name" value="CysPc"/>
    <property type="match status" value="1"/>
</dbReference>
<dbReference type="PROSITE" id="PS50222">
    <property type="entry name" value="EF_HAND_2"/>
    <property type="match status" value="1"/>
</dbReference>
<evidence type="ECO:0000256" key="3">
    <source>
        <dbReference type="ARBA" id="ARBA00022723"/>
    </source>
</evidence>
<feature type="active site" evidence="8 9">
    <location>
        <position position="293"/>
    </location>
</feature>
<evidence type="ECO:0000256" key="5">
    <source>
        <dbReference type="ARBA" id="ARBA00022801"/>
    </source>
</evidence>
<dbReference type="FunFam" id="3.90.70.10:FF:000001">
    <property type="entry name" value="Calpain-1 catalytic subunit"/>
    <property type="match status" value="1"/>
</dbReference>
<dbReference type="PRINTS" id="PR00704">
    <property type="entry name" value="CALPAIN"/>
</dbReference>
<keyword evidence="12" id="KW-1185">Reference proteome</keyword>
<dbReference type="PROSITE" id="PS50203">
    <property type="entry name" value="CALPAIN_CAT"/>
    <property type="match status" value="1"/>
</dbReference>
<dbReference type="Pfam" id="PF01067">
    <property type="entry name" value="Calpain_III"/>
    <property type="match status" value="1"/>
</dbReference>
<dbReference type="PROSITE" id="PS00018">
    <property type="entry name" value="EF_HAND_1"/>
    <property type="match status" value="1"/>
</dbReference>
<keyword evidence="7" id="KW-0106">Calcium</keyword>
<dbReference type="AGR" id="Xenbase:XB-GENE-920796"/>
<dbReference type="GO" id="GO:0004198">
    <property type="term" value="F:calcium-dependent cysteine-type endopeptidase activity"/>
    <property type="evidence" value="ECO:0000318"/>
    <property type="project" value="GO_Central"/>
</dbReference>
<keyword evidence="6 9" id="KW-0788">Thiol protease</keyword>
<reference evidence="13" key="1">
    <citation type="submission" date="2025-08" db="UniProtKB">
        <authorList>
            <consortium name="RefSeq"/>
        </authorList>
    </citation>
    <scope>IDENTIFICATION</scope>
    <source>
        <strain evidence="13">J_2021</strain>
        <tissue evidence="13">Erythrocytes</tissue>
    </source>
</reference>
<protein>
    <submittedName>
        <fullName evidence="13">Calpain 8 gene 1 L homeolog isoform X1</fullName>
    </submittedName>
</protein>
<dbReference type="InterPro" id="IPR033883">
    <property type="entry name" value="C2_III"/>
</dbReference>
<dbReference type="InterPro" id="IPR022683">
    <property type="entry name" value="Calpain_III"/>
</dbReference>
<dbReference type="InterPro" id="IPR002048">
    <property type="entry name" value="EF_hand_dom"/>
</dbReference>
<dbReference type="AlphaFoldDB" id="A0A8J0VDF1"/>
<keyword evidence="4" id="KW-0677">Repeat</keyword>
<dbReference type="PANTHER" id="PTHR10183:SF374">
    <property type="entry name" value="CALPAIN-8"/>
    <property type="match status" value="1"/>
</dbReference>
<dbReference type="InterPro" id="IPR036213">
    <property type="entry name" value="Calpain_III_sf"/>
</dbReference>
<dbReference type="CDD" id="cd16191">
    <property type="entry name" value="EFh_PEF_CAPN8"/>
    <property type="match status" value="1"/>
</dbReference>
<evidence type="ECO:0000256" key="7">
    <source>
        <dbReference type="ARBA" id="ARBA00022837"/>
    </source>
</evidence>
<dbReference type="PROSITE" id="PS00139">
    <property type="entry name" value="THIOL_PROTEASE_CYS"/>
    <property type="match status" value="1"/>
</dbReference>
<dbReference type="RefSeq" id="XP_018117209.1">
    <property type="nucleotide sequence ID" value="XM_018261720.2"/>
</dbReference>
<dbReference type="Gene3D" id="2.60.120.380">
    <property type="match status" value="1"/>
</dbReference>
<dbReference type="PANTHER" id="PTHR10183">
    <property type="entry name" value="CALPAIN"/>
    <property type="match status" value="1"/>
</dbReference>
<dbReference type="SMART" id="SM00230">
    <property type="entry name" value="CysPc"/>
    <property type="match status" value="1"/>
</dbReference>
<dbReference type="Proteomes" id="UP000186698">
    <property type="component" value="Chromosome 5L"/>
</dbReference>
<dbReference type="OrthoDB" id="424753at2759"/>
<evidence type="ECO:0000256" key="8">
    <source>
        <dbReference type="PIRSR" id="PIRSR622684-1"/>
    </source>
</evidence>
<dbReference type="SUPFAM" id="SSF49758">
    <property type="entry name" value="Calpain large subunit, middle domain (domain III)"/>
    <property type="match status" value="1"/>
</dbReference>
<dbReference type="SUPFAM" id="SSF54001">
    <property type="entry name" value="Cysteine proteinases"/>
    <property type="match status" value="1"/>
</dbReference>